<name>A0A2N0RK29_9GLOM</name>
<feature type="chain" id="PRO_5014761198" evidence="1">
    <location>
        <begin position="19"/>
        <end position="138"/>
    </location>
</feature>
<gene>
    <name evidence="2" type="ORF">RhiirA1_443257</name>
</gene>
<proteinExistence type="predicted"/>
<feature type="signal peptide" evidence="1">
    <location>
        <begin position="1"/>
        <end position="18"/>
    </location>
</feature>
<dbReference type="AlphaFoldDB" id="A0A2N0RK29"/>
<accession>A0A2N0RK29</accession>
<dbReference type="VEuPathDB" id="FungiDB:FUN_012213"/>
<protein>
    <submittedName>
        <fullName evidence="2">Uncharacterized protein</fullName>
    </submittedName>
</protein>
<dbReference type="VEuPathDB" id="FungiDB:RhiirA1_443257"/>
<dbReference type="EMBL" id="LLXH01000718">
    <property type="protein sequence ID" value="PKC63629.1"/>
    <property type="molecule type" value="Genomic_DNA"/>
</dbReference>
<evidence type="ECO:0000256" key="1">
    <source>
        <dbReference type="SAM" id="SignalP"/>
    </source>
</evidence>
<comment type="caution">
    <text evidence="2">The sequence shown here is derived from an EMBL/GenBank/DDBJ whole genome shotgun (WGS) entry which is preliminary data.</text>
</comment>
<dbReference type="Proteomes" id="UP000232688">
    <property type="component" value="Unassembled WGS sequence"/>
</dbReference>
<reference evidence="2 3" key="2">
    <citation type="submission" date="2017-10" db="EMBL/GenBank/DDBJ databases">
        <title>Genome analyses suggest a sexual origin of heterokaryosis in a supposedly ancient asexual fungus.</title>
        <authorList>
            <person name="Corradi N."/>
            <person name="Sedzielewska K."/>
            <person name="Noel J."/>
            <person name="Charron P."/>
            <person name="Farinelli L."/>
            <person name="Marton T."/>
            <person name="Kruger M."/>
            <person name="Pelin A."/>
            <person name="Brachmann A."/>
            <person name="Corradi N."/>
        </authorList>
    </citation>
    <scope>NUCLEOTIDE SEQUENCE [LARGE SCALE GENOMIC DNA]</scope>
    <source>
        <strain evidence="2 3">A1</strain>
    </source>
</reference>
<evidence type="ECO:0000313" key="2">
    <source>
        <dbReference type="EMBL" id="PKC63629.1"/>
    </source>
</evidence>
<sequence>MVMALLLVLVLYPLEKPPQFWRMREILGWFGSELQLINIYASLCDPAKATEWNELTVKCSVSKSLAQSGFRQARNDTNLRALEIIWGTLQEGVQDRVGARRHIIIGHNCPMLLCIKLDTYFDVGLGFENWVIDIWALT</sequence>
<organism evidence="2 3">
    <name type="scientific">Rhizophagus irregularis</name>
    <dbReference type="NCBI Taxonomy" id="588596"/>
    <lineage>
        <taxon>Eukaryota</taxon>
        <taxon>Fungi</taxon>
        <taxon>Fungi incertae sedis</taxon>
        <taxon>Mucoromycota</taxon>
        <taxon>Glomeromycotina</taxon>
        <taxon>Glomeromycetes</taxon>
        <taxon>Glomerales</taxon>
        <taxon>Glomeraceae</taxon>
        <taxon>Rhizophagus</taxon>
    </lineage>
</organism>
<reference evidence="2 3" key="1">
    <citation type="submission" date="2017-10" db="EMBL/GenBank/DDBJ databases">
        <title>Extensive intraspecific genome diversity in a model arbuscular mycorrhizal fungus.</title>
        <authorList>
            <person name="Chen E.C.H."/>
            <person name="Morin E."/>
            <person name="Baudet D."/>
            <person name="Noel J."/>
            <person name="Ndikumana S."/>
            <person name="Charron P."/>
            <person name="St-Onge C."/>
            <person name="Giorgi J."/>
            <person name="Grigoriev I.V."/>
            <person name="Roux C."/>
            <person name="Martin F.M."/>
            <person name="Corradi N."/>
        </authorList>
    </citation>
    <scope>NUCLEOTIDE SEQUENCE [LARGE SCALE GENOMIC DNA]</scope>
    <source>
        <strain evidence="2 3">A1</strain>
    </source>
</reference>
<keyword evidence="1" id="KW-0732">Signal</keyword>
<evidence type="ECO:0000313" key="3">
    <source>
        <dbReference type="Proteomes" id="UP000232688"/>
    </source>
</evidence>